<proteinExistence type="inferred from homology"/>
<dbReference type="AlphaFoldDB" id="A0Y9W1"/>
<keyword evidence="1 3" id="KW-0805">Transcription regulation</keyword>
<dbReference type="GO" id="GO:0006355">
    <property type="term" value="P:regulation of DNA-templated transcription"/>
    <property type="evidence" value="ECO:0007669"/>
    <property type="project" value="InterPro"/>
</dbReference>
<dbReference type="NCBIfam" id="NF008723">
    <property type="entry name" value="PRK11718.1"/>
    <property type="match status" value="1"/>
</dbReference>
<evidence type="ECO:0000313" key="4">
    <source>
        <dbReference type="EMBL" id="EAW32915.1"/>
    </source>
</evidence>
<reference evidence="4 5" key="1">
    <citation type="journal article" date="2010" name="J. Bacteriol.">
        <title>Genome sequence of the oligotrophic marine Gammaproteobacterium HTCC2143, isolated from the Oregon Coast.</title>
        <authorList>
            <person name="Oh H.M."/>
            <person name="Kang I."/>
            <person name="Ferriera S."/>
            <person name="Giovannoni S.J."/>
            <person name="Cho J.C."/>
        </authorList>
    </citation>
    <scope>NUCLEOTIDE SEQUENCE [LARGE SCALE GENOMIC DNA]</scope>
    <source>
        <strain evidence="4 5">HTCC2143</strain>
    </source>
</reference>
<keyword evidence="5" id="KW-1185">Reference proteome</keyword>
<evidence type="ECO:0000256" key="3">
    <source>
        <dbReference type="RuleBase" id="RU004409"/>
    </source>
</evidence>
<keyword evidence="2 3" id="KW-0804">Transcription</keyword>
<dbReference type="PIRSF" id="PIRSF016548">
    <property type="entry name" value="Rsd_AlgQ"/>
    <property type="match status" value="1"/>
</dbReference>
<dbReference type="OrthoDB" id="5567237at2"/>
<dbReference type="Proteomes" id="UP000004931">
    <property type="component" value="Unassembled WGS sequence"/>
</dbReference>
<dbReference type="InterPro" id="IPR007448">
    <property type="entry name" value="Sigma70_reg_Rsd_AlgQ"/>
</dbReference>
<name>A0Y9W1_9GAMM</name>
<dbReference type="InterPro" id="IPR038309">
    <property type="entry name" value="Rsd/AlgQ_sf"/>
</dbReference>
<protein>
    <submittedName>
        <fullName evidence="4">Regulator of sigma D</fullName>
    </submittedName>
</protein>
<dbReference type="EMBL" id="AAVT01000001">
    <property type="protein sequence ID" value="EAW32915.1"/>
    <property type="molecule type" value="Genomic_DNA"/>
</dbReference>
<dbReference type="eggNOG" id="COG3160">
    <property type="taxonomic scope" value="Bacteria"/>
</dbReference>
<comment type="caution">
    <text evidence="4">The sequence shown here is derived from an EMBL/GenBank/DDBJ whole genome shotgun (WGS) entry which is preliminary data.</text>
</comment>
<dbReference type="Pfam" id="PF04353">
    <property type="entry name" value="Rsd_AlgQ"/>
    <property type="match status" value="1"/>
</dbReference>
<dbReference type="STRING" id="247633.GP2143_16706"/>
<evidence type="ECO:0000313" key="5">
    <source>
        <dbReference type="Proteomes" id="UP000004931"/>
    </source>
</evidence>
<sequence length="154" mass="17587">MLDNCTIEERWNAVDKLVERWLQERQLVIVQFCALSGVHELNQDDDPSSMRLQNFCQLLVDYMSAGHFEVYYEVIREAEAFQDGSVNLAKGLMPEITLTTKISMDFNDLYTSGKGDLGHLSSSLSKLGENLAARFELEDQLINTMHESHREQVA</sequence>
<organism evidence="4 5">
    <name type="scientific">marine gamma proteobacterium HTCC2143</name>
    <dbReference type="NCBI Taxonomy" id="247633"/>
    <lineage>
        <taxon>Bacteria</taxon>
        <taxon>Pseudomonadati</taxon>
        <taxon>Pseudomonadota</taxon>
        <taxon>Gammaproteobacteria</taxon>
        <taxon>Cellvibrionales</taxon>
        <taxon>Spongiibacteraceae</taxon>
        <taxon>BD1-7 clade</taxon>
    </lineage>
</organism>
<dbReference type="Gene3D" id="1.20.120.1370">
    <property type="entry name" value="Regulator of RNA polymerase sigma(70) subunit, domain 4"/>
    <property type="match status" value="1"/>
</dbReference>
<comment type="similarity">
    <text evidence="3">Belongs to the Rsd/AlgQ family.</text>
</comment>
<evidence type="ECO:0000256" key="2">
    <source>
        <dbReference type="ARBA" id="ARBA00023163"/>
    </source>
</evidence>
<gene>
    <name evidence="4" type="ORF">GP2143_16706</name>
</gene>
<evidence type="ECO:0000256" key="1">
    <source>
        <dbReference type="ARBA" id="ARBA00023015"/>
    </source>
</evidence>
<accession>A0Y9W1</accession>